<dbReference type="EMBL" id="FNYE01000065">
    <property type="protein sequence ID" value="SEK13236.1"/>
    <property type="molecule type" value="Genomic_DNA"/>
</dbReference>
<evidence type="ECO:0000313" key="1">
    <source>
        <dbReference type="EMBL" id="SEK13236.1"/>
    </source>
</evidence>
<evidence type="ECO:0000313" key="2">
    <source>
        <dbReference type="Proteomes" id="UP000198866"/>
    </source>
</evidence>
<accession>A0A1H7EH07</accession>
<reference evidence="2" key="1">
    <citation type="submission" date="2016-10" db="EMBL/GenBank/DDBJ databases">
        <authorList>
            <person name="Varghese N."/>
            <person name="Submissions S."/>
        </authorList>
    </citation>
    <scope>NUCLEOTIDE SEQUENCE [LARGE SCALE GENOMIC DNA]</scope>
    <source>
        <strain evidence="2">LMG 26031</strain>
    </source>
</reference>
<name>A0A1H7EH07_9BURK</name>
<dbReference type="AlphaFoldDB" id="A0A1H7EH07"/>
<gene>
    <name evidence="1" type="ORF">SAMN05192539_10656</name>
</gene>
<proteinExistence type="predicted"/>
<protein>
    <submittedName>
        <fullName evidence="1">Uncharacterized protein</fullName>
    </submittedName>
</protein>
<sequence length="65" mass="7309">MSLWGSLYAFRMRRTLETIVVLGRGTLCGQFQSFDNIAQIVNNPYPLPPRLKAGSAVARGDRNRQ</sequence>
<dbReference type="Proteomes" id="UP000198866">
    <property type="component" value="Unassembled WGS sequence"/>
</dbReference>
<keyword evidence="2" id="KW-1185">Reference proteome</keyword>
<organism evidence="1 2">
    <name type="scientific">Paraburkholderia diazotrophica</name>
    <dbReference type="NCBI Taxonomy" id="667676"/>
    <lineage>
        <taxon>Bacteria</taxon>
        <taxon>Pseudomonadati</taxon>
        <taxon>Pseudomonadota</taxon>
        <taxon>Betaproteobacteria</taxon>
        <taxon>Burkholderiales</taxon>
        <taxon>Burkholderiaceae</taxon>
        <taxon>Paraburkholderia</taxon>
    </lineage>
</organism>